<evidence type="ECO:0000256" key="1">
    <source>
        <dbReference type="ARBA" id="ARBA00007789"/>
    </source>
</evidence>
<dbReference type="Proteomes" id="UP001501470">
    <property type="component" value="Unassembled WGS sequence"/>
</dbReference>
<dbReference type="CDD" id="cd00347">
    <property type="entry name" value="Flavin_utilizing_monoxygenases"/>
    <property type="match status" value="1"/>
</dbReference>
<sequence length="331" mass="35577">MKLSILDQSPIGTGQSPAQALRNTVELAELADQLGYTRYWVAEHHAMHSHGGSAPEVLVAAIAARTSRIRVGSGGVLLSHYSPFKVAEVFRTLEALYPGRIDLGIGRSAGSSPIETYALRGASSLPDDFDDKLVQLLAFLDGSFPPGHPFHDIVVTPTGTGRPEVWLLGSSPRSGAVAAQLGLPYAYAHFINPAPTRAVFADHQARTGGTGKAILGIGVYCADTDAEAERIYATQRAFRKRLTRNDVRPVPTPEQSLLELADGDDPLGAERFEFPRYVHGTPDRVRDQILAITEATGAEEVIALATIHDHADRLRSYELLASAFALQPALA</sequence>
<dbReference type="EMBL" id="BAAAQD010000026">
    <property type="protein sequence ID" value="GAA1557684.1"/>
    <property type="molecule type" value="Genomic_DNA"/>
</dbReference>
<evidence type="ECO:0000259" key="2">
    <source>
        <dbReference type="Pfam" id="PF00296"/>
    </source>
</evidence>
<dbReference type="RefSeq" id="WP_344511026.1">
    <property type="nucleotide sequence ID" value="NZ_BAAAQD010000026.1"/>
</dbReference>
<accession>A0ABN2CHC2</accession>
<organism evidence="3 4">
    <name type="scientific">Dactylosporangium maewongense</name>
    <dbReference type="NCBI Taxonomy" id="634393"/>
    <lineage>
        <taxon>Bacteria</taxon>
        <taxon>Bacillati</taxon>
        <taxon>Actinomycetota</taxon>
        <taxon>Actinomycetes</taxon>
        <taxon>Micromonosporales</taxon>
        <taxon>Micromonosporaceae</taxon>
        <taxon>Dactylosporangium</taxon>
    </lineage>
</organism>
<dbReference type="InterPro" id="IPR036661">
    <property type="entry name" value="Luciferase-like_sf"/>
</dbReference>
<dbReference type="NCBIfam" id="TIGR03558">
    <property type="entry name" value="oxido_grp_1"/>
    <property type="match status" value="1"/>
</dbReference>
<dbReference type="InterPro" id="IPR050766">
    <property type="entry name" value="Bact_Lucif_Oxidored"/>
</dbReference>
<gene>
    <name evidence="3" type="ORF">GCM10009827_093270</name>
</gene>
<evidence type="ECO:0000313" key="4">
    <source>
        <dbReference type="Proteomes" id="UP001501470"/>
    </source>
</evidence>
<dbReference type="SUPFAM" id="SSF51679">
    <property type="entry name" value="Bacterial luciferase-like"/>
    <property type="match status" value="1"/>
</dbReference>
<dbReference type="PANTHER" id="PTHR30137">
    <property type="entry name" value="LUCIFERASE-LIKE MONOOXYGENASE"/>
    <property type="match status" value="1"/>
</dbReference>
<comment type="similarity">
    <text evidence="1">To bacterial alkanal monooxygenase alpha and beta chains.</text>
</comment>
<dbReference type="PANTHER" id="PTHR30137:SF6">
    <property type="entry name" value="LUCIFERASE-LIKE MONOOXYGENASE"/>
    <property type="match status" value="1"/>
</dbReference>
<dbReference type="Gene3D" id="3.20.20.30">
    <property type="entry name" value="Luciferase-like domain"/>
    <property type="match status" value="1"/>
</dbReference>
<dbReference type="InterPro" id="IPR011251">
    <property type="entry name" value="Luciferase-like_dom"/>
</dbReference>
<dbReference type="Pfam" id="PF00296">
    <property type="entry name" value="Bac_luciferase"/>
    <property type="match status" value="1"/>
</dbReference>
<keyword evidence="4" id="KW-1185">Reference proteome</keyword>
<dbReference type="InterPro" id="IPR019949">
    <property type="entry name" value="CmoO-like"/>
</dbReference>
<proteinExistence type="predicted"/>
<feature type="domain" description="Luciferase-like" evidence="2">
    <location>
        <begin position="1"/>
        <end position="298"/>
    </location>
</feature>
<comment type="caution">
    <text evidence="3">The sequence shown here is derived from an EMBL/GenBank/DDBJ whole genome shotgun (WGS) entry which is preliminary data.</text>
</comment>
<evidence type="ECO:0000313" key="3">
    <source>
        <dbReference type="EMBL" id="GAA1557684.1"/>
    </source>
</evidence>
<reference evidence="3 4" key="1">
    <citation type="journal article" date="2019" name="Int. J. Syst. Evol. Microbiol.">
        <title>The Global Catalogue of Microorganisms (GCM) 10K type strain sequencing project: providing services to taxonomists for standard genome sequencing and annotation.</title>
        <authorList>
            <consortium name="The Broad Institute Genomics Platform"/>
            <consortium name="The Broad Institute Genome Sequencing Center for Infectious Disease"/>
            <person name="Wu L."/>
            <person name="Ma J."/>
        </authorList>
    </citation>
    <scope>NUCLEOTIDE SEQUENCE [LARGE SCALE GENOMIC DNA]</scope>
    <source>
        <strain evidence="3 4">JCM 15933</strain>
    </source>
</reference>
<name>A0ABN2CHC2_9ACTN</name>
<protein>
    <submittedName>
        <fullName evidence="3">LLM class flavin-dependent oxidoreductase</fullName>
    </submittedName>
</protein>